<dbReference type="PANTHER" id="PTHR11021:SF0">
    <property type="entry name" value="SMALL NUCLEAR RIBONUCLEOPROTEIN F"/>
    <property type="match status" value="1"/>
</dbReference>
<name>A0A2K5AT52_9ARCH</name>
<dbReference type="GO" id="GO:1990904">
    <property type="term" value="C:ribonucleoprotein complex"/>
    <property type="evidence" value="ECO:0007669"/>
    <property type="project" value="UniProtKB-KW"/>
</dbReference>
<evidence type="ECO:0000256" key="1">
    <source>
        <dbReference type="ARBA" id="ARBA00023274"/>
    </source>
</evidence>
<keyword evidence="4" id="KW-1185">Reference proteome</keyword>
<dbReference type="PROSITE" id="PS52002">
    <property type="entry name" value="SM"/>
    <property type="match status" value="1"/>
</dbReference>
<protein>
    <submittedName>
        <fullName evidence="3">SnRNP Sm-like protein (Modular protein)</fullName>
    </submittedName>
</protein>
<evidence type="ECO:0000259" key="2">
    <source>
        <dbReference type="PROSITE" id="PS52002"/>
    </source>
</evidence>
<dbReference type="Proteomes" id="UP000236248">
    <property type="component" value="Chromosome NCAV"/>
</dbReference>
<keyword evidence="1" id="KW-0687">Ribonucleoprotein</keyword>
<dbReference type="GO" id="GO:0003723">
    <property type="term" value="F:RNA binding"/>
    <property type="evidence" value="ECO:0007669"/>
    <property type="project" value="InterPro"/>
</dbReference>
<evidence type="ECO:0000313" key="4">
    <source>
        <dbReference type="Proteomes" id="UP000236248"/>
    </source>
</evidence>
<dbReference type="InterPro" id="IPR016487">
    <property type="entry name" value="Lsm6/sSmF"/>
</dbReference>
<proteinExistence type="predicted"/>
<dbReference type="EMBL" id="LT981265">
    <property type="protein sequence ID" value="SPC34811.1"/>
    <property type="molecule type" value="Genomic_DNA"/>
</dbReference>
<dbReference type="Pfam" id="PF01423">
    <property type="entry name" value="LSM"/>
    <property type="match status" value="1"/>
</dbReference>
<gene>
    <name evidence="3" type="ORF">NCAV_1648</name>
</gene>
<dbReference type="PANTHER" id="PTHR11021">
    <property type="entry name" value="SMALL NUCLEAR RIBONUCLEOPROTEIN F SNRNP-F"/>
    <property type="match status" value="1"/>
</dbReference>
<dbReference type="CDD" id="cd01726">
    <property type="entry name" value="LSm6"/>
    <property type="match status" value="1"/>
</dbReference>
<dbReference type="Gene3D" id="2.30.30.100">
    <property type="match status" value="1"/>
</dbReference>
<accession>A0A2K5AT52</accession>
<dbReference type="KEGG" id="ncv:NCAV_1648"/>
<dbReference type="SUPFAM" id="SSF50182">
    <property type="entry name" value="Sm-like ribonucleoproteins"/>
    <property type="match status" value="1"/>
</dbReference>
<reference evidence="4" key="1">
    <citation type="submission" date="2018-01" db="EMBL/GenBank/DDBJ databases">
        <authorList>
            <person name="Kerou L M."/>
        </authorList>
    </citation>
    <scope>NUCLEOTIDE SEQUENCE [LARGE SCALE GENOMIC DNA]</scope>
    <source>
        <strain evidence="4">SCU2</strain>
    </source>
</reference>
<dbReference type="InterPro" id="IPR001163">
    <property type="entry name" value="Sm_dom_euk/arc"/>
</dbReference>
<dbReference type="PIRSF" id="PIRSF006609">
    <property type="entry name" value="snRNP_SmF"/>
    <property type="match status" value="1"/>
</dbReference>
<dbReference type="SMART" id="SM00651">
    <property type="entry name" value="Sm"/>
    <property type="match status" value="1"/>
</dbReference>
<dbReference type="AlphaFoldDB" id="A0A2K5AT52"/>
<feature type="domain" description="Sm" evidence="2">
    <location>
        <begin position="19"/>
        <end position="91"/>
    </location>
</feature>
<sequence>MLIFLVKSLSNQQQQHPKKPLVVLQRAINKKVSVRLKNEAEYRGKMSNVDSYMNLILEDAEEFNGSTHLANYGKVVIRGNNVLFIRLEDEL</sequence>
<dbReference type="GO" id="GO:0000398">
    <property type="term" value="P:mRNA splicing, via spliceosome"/>
    <property type="evidence" value="ECO:0007669"/>
    <property type="project" value="InterPro"/>
</dbReference>
<dbReference type="InterPro" id="IPR010920">
    <property type="entry name" value="LSM_dom_sf"/>
</dbReference>
<dbReference type="InterPro" id="IPR047575">
    <property type="entry name" value="Sm"/>
</dbReference>
<organism evidence="3 4">
    <name type="scientific">Candidatus Nitrosocaldus cavascurensis</name>
    <dbReference type="NCBI Taxonomy" id="2058097"/>
    <lineage>
        <taxon>Archaea</taxon>
        <taxon>Nitrososphaerota</taxon>
        <taxon>Nitrososphaeria</taxon>
        <taxon>Candidatus Nitrosocaldales</taxon>
        <taxon>Candidatus Nitrosocaldaceae</taxon>
        <taxon>Candidatus Nitrosocaldus</taxon>
    </lineage>
</organism>
<evidence type="ECO:0000313" key="3">
    <source>
        <dbReference type="EMBL" id="SPC34811.1"/>
    </source>
</evidence>